<dbReference type="InterPro" id="IPR011260">
    <property type="entry name" value="RNAP_asu_C"/>
</dbReference>
<keyword evidence="1" id="KW-0802">TPR repeat</keyword>
<evidence type="ECO:0000259" key="2">
    <source>
        <dbReference type="Pfam" id="PF03118"/>
    </source>
</evidence>
<dbReference type="SMART" id="SM00028">
    <property type="entry name" value="TPR"/>
    <property type="match status" value="4"/>
</dbReference>
<keyword evidence="3" id="KW-0808">Transferase</keyword>
<dbReference type="Proteomes" id="UP000319817">
    <property type="component" value="Chromosome"/>
</dbReference>
<keyword evidence="3" id="KW-0240">DNA-directed RNA polymerase</keyword>
<dbReference type="InterPro" id="IPR011990">
    <property type="entry name" value="TPR-like_helical_dom_sf"/>
</dbReference>
<organism evidence="3 4">
    <name type="scientific">Stieleria marina</name>
    <dbReference type="NCBI Taxonomy" id="1930275"/>
    <lineage>
        <taxon>Bacteria</taxon>
        <taxon>Pseudomonadati</taxon>
        <taxon>Planctomycetota</taxon>
        <taxon>Planctomycetia</taxon>
        <taxon>Pirellulales</taxon>
        <taxon>Pirellulaceae</taxon>
        <taxon>Stieleria</taxon>
    </lineage>
</organism>
<protein>
    <submittedName>
        <fullName evidence="3">DNA-directed RNA polymerase subunit alpha</fullName>
        <ecNumber evidence="3">2.7.7.6</ecNumber>
    </submittedName>
</protein>
<dbReference type="Gene3D" id="1.25.40.10">
    <property type="entry name" value="Tetratricopeptide repeat domain"/>
    <property type="match status" value="1"/>
</dbReference>
<dbReference type="Pfam" id="PF03118">
    <property type="entry name" value="RNA_pol_A_CTD"/>
    <property type="match status" value="2"/>
</dbReference>
<dbReference type="GO" id="GO:0003677">
    <property type="term" value="F:DNA binding"/>
    <property type="evidence" value="ECO:0007669"/>
    <property type="project" value="InterPro"/>
</dbReference>
<feature type="domain" description="RNA polymerase alpha subunit C-terminal" evidence="2">
    <location>
        <begin position="286"/>
        <end position="346"/>
    </location>
</feature>
<keyword evidence="3" id="KW-0804">Transcription</keyword>
<dbReference type="EMBL" id="CP036526">
    <property type="protein sequence ID" value="QDT09848.1"/>
    <property type="molecule type" value="Genomic_DNA"/>
</dbReference>
<evidence type="ECO:0000256" key="1">
    <source>
        <dbReference type="PROSITE-ProRule" id="PRU00339"/>
    </source>
</evidence>
<proteinExistence type="predicted"/>
<accession>A0A517NRT6</accession>
<keyword evidence="4" id="KW-1185">Reference proteome</keyword>
<dbReference type="RefSeq" id="WP_145417423.1">
    <property type="nucleotide sequence ID" value="NZ_CP036526.1"/>
</dbReference>
<gene>
    <name evidence="3" type="primary">rpoA_2</name>
    <name evidence="3" type="ORF">K239x_17990</name>
</gene>
<evidence type="ECO:0000313" key="3">
    <source>
        <dbReference type="EMBL" id="QDT09848.1"/>
    </source>
</evidence>
<dbReference type="OrthoDB" id="228958at2"/>
<dbReference type="Pfam" id="PF13432">
    <property type="entry name" value="TPR_16"/>
    <property type="match status" value="2"/>
</dbReference>
<name>A0A517NRT6_9BACT</name>
<dbReference type="GO" id="GO:0006351">
    <property type="term" value="P:DNA-templated transcription"/>
    <property type="evidence" value="ECO:0007669"/>
    <property type="project" value="InterPro"/>
</dbReference>
<dbReference type="PANTHER" id="PTHR12558">
    <property type="entry name" value="CELL DIVISION CYCLE 16,23,27"/>
    <property type="match status" value="1"/>
</dbReference>
<dbReference type="GO" id="GO:0003899">
    <property type="term" value="F:DNA-directed RNA polymerase activity"/>
    <property type="evidence" value="ECO:0007669"/>
    <property type="project" value="UniProtKB-EC"/>
</dbReference>
<dbReference type="SUPFAM" id="SSF47789">
    <property type="entry name" value="C-terminal domain of RNA polymerase alpha subunit"/>
    <property type="match status" value="2"/>
</dbReference>
<dbReference type="InterPro" id="IPR019734">
    <property type="entry name" value="TPR_rpt"/>
</dbReference>
<dbReference type="Gene3D" id="1.10.150.20">
    <property type="entry name" value="5' to 3' exonuclease, C-terminal subdomain"/>
    <property type="match status" value="2"/>
</dbReference>
<dbReference type="PANTHER" id="PTHR12558:SF13">
    <property type="entry name" value="CELL DIVISION CYCLE PROTEIN 27 HOMOLOG"/>
    <property type="match status" value="1"/>
</dbReference>
<dbReference type="EC" id="2.7.7.6" evidence="3"/>
<dbReference type="FunFam" id="1.10.150.20:FF:000098">
    <property type="entry name" value="RNA polymerase alpha subunit domain protein"/>
    <property type="match status" value="1"/>
</dbReference>
<sequence length="443" mass="49078">MNEVDLDVLDLKDVILSNNSFGPADVGEIRTAITENYGHFGELRDAVNEMQESESLTPAGKTKMGVCEFLLGKFADALQTLSAADGSAMALFYQARCNFELGRYEDAIKAYEAAQTSGYNEDQCKIGIAESHRYAGRIDEAMAILDNIFGPAEQTADYMYQRAATVSAVGGRLDESLTLYERAIQTDENHAGALFGLALENDRLGNDEESLRLYERAAKAFPTGIGALINLGLIYEDNNQLDKAQACYKRILDSHPSHPQTQLYMKDAAATGNMLYDEEAQRRNDRLAQTLNMPVTNFELSVRSRNCLQKMGIDTIGDLTRTSESELLSSKNFGETSLVEIRDMLQAKGLSLGQFAHEKKNNDPPIDTSHMSADEQAMLDRPIADLNLSVRARKCMARLQINSIGELIRKTGDDMLECKNFGVTSLNEVREKLTEMGLKMRGD</sequence>
<dbReference type="AlphaFoldDB" id="A0A517NRT6"/>
<feature type="domain" description="RNA polymerase alpha subunit C-terminal" evidence="2">
    <location>
        <begin position="372"/>
        <end position="435"/>
    </location>
</feature>
<dbReference type="GO" id="GO:0000428">
    <property type="term" value="C:DNA-directed RNA polymerase complex"/>
    <property type="evidence" value="ECO:0007669"/>
    <property type="project" value="UniProtKB-KW"/>
</dbReference>
<keyword evidence="3" id="KW-0548">Nucleotidyltransferase</keyword>
<dbReference type="Pfam" id="PF13181">
    <property type="entry name" value="TPR_8"/>
    <property type="match status" value="1"/>
</dbReference>
<dbReference type="PROSITE" id="PS50005">
    <property type="entry name" value="TPR"/>
    <property type="match status" value="1"/>
</dbReference>
<evidence type="ECO:0000313" key="4">
    <source>
        <dbReference type="Proteomes" id="UP000319817"/>
    </source>
</evidence>
<reference evidence="3 4" key="1">
    <citation type="submission" date="2019-02" db="EMBL/GenBank/DDBJ databases">
        <title>Deep-cultivation of Planctomycetes and their phenomic and genomic characterization uncovers novel biology.</title>
        <authorList>
            <person name="Wiegand S."/>
            <person name="Jogler M."/>
            <person name="Boedeker C."/>
            <person name="Pinto D."/>
            <person name="Vollmers J."/>
            <person name="Rivas-Marin E."/>
            <person name="Kohn T."/>
            <person name="Peeters S.H."/>
            <person name="Heuer A."/>
            <person name="Rast P."/>
            <person name="Oberbeckmann S."/>
            <person name="Bunk B."/>
            <person name="Jeske O."/>
            <person name="Meyerdierks A."/>
            <person name="Storesund J.E."/>
            <person name="Kallscheuer N."/>
            <person name="Luecker S."/>
            <person name="Lage O.M."/>
            <person name="Pohl T."/>
            <person name="Merkel B.J."/>
            <person name="Hornburger P."/>
            <person name="Mueller R.-W."/>
            <person name="Bruemmer F."/>
            <person name="Labrenz M."/>
            <person name="Spormann A.M."/>
            <person name="Op den Camp H."/>
            <person name="Overmann J."/>
            <person name="Amann R."/>
            <person name="Jetten M.S.M."/>
            <person name="Mascher T."/>
            <person name="Medema M.H."/>
            <person name="Devos D.P."/>
            <person name="Kaster A.-K."/>
            <person name="Ovreas L."/>
            <person name="Rohde M."/>
            <person name="Galperin M.Y."/>
            <person name="Jogler C."/>
        </authorList>
    </citation>
    <scope>NUCLEOTIDE SEQUENCE [LARGE SCALE GENOMIC DNA]</scope>
    <source>
        <strain evidence="3 4">K23_9</strain>
    </source>
</reference>
<dbReference type="SUPFAM" id="SSF81901">
    <property type="entry name" value="HCP-like"/>
    <property type="match status" value="1"/>
</dbReference>
<feature type="repeat" description="TPR" evidence="1">
    <location>
        <begin position="225"/>
        <end position="258"/>
    </location>
</feature>